<evidence type="ECO:0000256" key="11">
    <source>
        <dbReference type="ARBA" id="ARBA00023242"/>
    </source>
</evidence>
<feature type="compositionally biased region" description="Gly residues" evidence="18">
    <location>
        <begin position="206"/>
        <end position="215"/>
    </location>
</feature>
<feature type="region of interest" description="Disordered" evidence="18">
    <location>
        <begin position="263"/>
        <end position="383"/>
    </location>
</feature>
<evidence type="ECO:0000256" key="14">
    <source>
        <dbReference type="ARBA" id="ARBA00032374"/>
    </source>
</evidence>
<dbReference type="STRING" id="10195.A0A3M7SMP8"/>
<keyword evidence="8" id="KW-0597">Phosphoprotein</keyword>
<accession>A0A3M7SMP8</accession>
<comment type="similarity">
    <text evidence="5">Belongs to the IST1 family.</text>
</comment>
<evidence type="ECO:0000256" key="2">
    <source>
        <dbReference type="ARBA" id="ARBA00004259"/>
    </source>
</evidence>
<evidence type="ECO:0000256" key="13">
    <source>
        <dbReference type="ARBA" id="ARBA00023329"/>
    </source>
</evidence>
<evidence type="ECO:0000256" key="12">
    <source>
        <dbReference type="ARBA" id="ARBA00023306"/>
    </source>
</evidence>
<comment type="function">
    <text evidence="15">ESCRT-III-like protein involved in cytokinesis, nuclear envelope reassembly and endosomal tubulation. Is required for efficient abscission during cytokinesis. Involved in recruiting VPS4A and/or VPS4B to the midbody of dividing cells. During late anaphase, involved in nuclear envelope reassembly and mitotic spindle disassembly together with the ESCRT-III complex: IST1 acts by mediating the recruitment of SPAST to the nuclear membrane, leading to microtubule severing. Recruited to the reforming nuclear envelope (NE) during anaphase by LEMD2. Regulates early endosomal tubulation together with the ESCRT-III complex by mediating the recruitment of SPAST.</text>
</comment>
<dbReference type="GO" id="GO:0051301">
    <property type="term" value="P:cell division"/>
    <property type="evidence" value="ECO:0007669"/>
    <property type="project" value="UniProtKB-KW"/>
</dbReference>
<evidence type="ECO:0000256" key="18">
    <source>
        <dbReference type="SAM" id="MobiDB-lite"/>
    </source>
</evidence>
<evidence type="ECO:0000256" key="10">
    <source>
        <dbReference type="ARBA" id="ARBA00023212"/>
    </source>
</evidence>
<dbReference type="AlphaFoldDB" id="A0A3M7SMP8"/>
<dbReference type="GO" id="GO:0030496">
    <property type="term" value="C:midbody"/>
    <property type="evidence" value="ECO:0007669"/>
    <property type="project" value="UniProtKB-SubCell"/>
</dbReference>
<evidence type="ECO:0000256" key="5">
    <source>
        <dbReference type="ARBA" id="ARBA00005536"/>
    </source>
</evidence>
<feature type="region of interest" description="Disordered" evidence="18">
    <location>
        <begin position="197"/>
        <end position="218"/>
    </location>
</feature>
<dbReference type="Gene3D" id="1.20.1260.60">
    <property type="entry name" value="Vacuolar protein sorting-associated protein Ist1"/>
    <property type="match status" value="1"/>
</dbReference>
<dbReference type="FunFam" id="1.20.1260.60:FF:000001">
    <property type="entry name" value="IST1 homolog isoform X1"/>
    <property type="match status" value="1"/>
</dbReference>
<proteinExistence type="inferred from homology"/>
<dbReference type="OrthoDB" id="29853at2759"/>
<keyword evidence="12" id="KW-0131">Cell cycle</keyword>
<dbReference type="GO" id="GO:0005635">
    <property type="term" value="C:nuclear envelope"/>
    <property type="evidence" value="ECO:0007669"/>
    <property type="project" value="UniProtKB-SubCell"/>
</dbReference>
<dbReference type="GO" id="GO:0015031">
    <property type="term" value="P:protein transport"/>
    <property type="evidence" value="ECO:0007669"/>
    <property type="project" value="InterPro"/>
</dbReference>
<evidence type="ECO:0000256" key="9">
    <source>
        <dbReference type="ARBA" id="ARBA00022618"/>
    </source>
</evidence>
<feature type="coiled-coil region" evidence="17">
    <location>
        <begin position="4"/>
        <end position="31"/>
    </location>
</feature>
<keyword evidence="13" id="KW-0968">Cytoplasmic vesicle</keyword>
<dbReference type="InterPro" id="IPR042277">
    <property type="entry name" value="IST1-like"/>
</dbReference>
<dbReference type="EMBL" id="REGN01001105">
    <property type="protein sequence ID" value="RNA37009.1"/>
    <property type="molecule type" value="Genomic_DNA"/>
</dbReference>
<evidence type="ECO:0000256" key="17">
    <source>
        <dbReference type="SAM" id="Coils"/>
    </source>
</evidence>
<keyword evidence="20" id="KW-1185">Reference proteome</keyword>
<dbReference type="InterPro" id="IPR005061">
    <property type="entry name" value="Ist1"/>
</dbReference>
<dbReference type="Proteomes" id="UP000276133">
    <property type="component" value="Unassembled WGS sequence"/>
</dbReference>
<gene>
    <name evidence="19" type="ORF">BpHYR1_042944</name>
</gene>
<evidence type="ECO:0000313" key="19">
    <source>
        <dbReference type="EMBL" id="RNA37009.1"/>
    </source>
</evidence>
<evidence type="ECO:0000256" key="16">
    <source>
        <dbReference type="ARBA" id="ARBA00046920"/>
    </source>
</evidence>
<evidence type="ECO:0000313" key="20">
    <source>
        <dbReference type="Proteomes" id="UP000276133"/>
    </source>
</evidence>
<dbReference type="PANTHER" id="PTHR12161">
    <property type="entry name" value="IST1 FAMILY MEMBER"/>
    <property type="match status" value="1"/>
</dbReference>
<name>A0A3M7SMP8_BRAPC</name>
<sequence>MSNYTKLKTNLKLAIQRLKLLEKKKTELSLKSRREIADYIQANKADRARIRVEHIIREDNYVEAMEMLEMFCDLLLARFGLIEKMKELDPGLDEAIGTLVWASPRISNDIQEFKLIGDAFSQKYGKKYADACKADTLNNVNEKVKKRLGLEPPSKLLVEQYLIEIAKNFNMPYEPDQSVMLRSGLYDEELINLKDKTNEYKNGGNNNNGGAGGGFTENFEPTSDFNEKRPIGFTPETNGYGDLIDLNNNLPNLPNSLPYGDLSTFRKGSSPPPSYNIKRNTSDFGYPDMGSFGAEKSAPSADEAFGEAPALPNKTNLNEYSRPPSYMPFNQFNSPPPAFESGKLKDLDDLDLPSVPGSEMNNESNNDDLDEITKRFHNLKNNK</sequence>
<evidence type="ECO:0000256" key="6">
    <source>
        <dbReference type="ARBA" id="ARBA00014513"/>
    </source>
</evidence>
<protein>
    <recommendedName>
        <fullName evidence="6">IST1 homolog</fullName>
    </recommendedName>
    <alternativeName>
        <fullName evidence="14">Charged multivesicular body protein 8</fullName>
    </alternativeName>
</protein>
<comment type="subunit">
    <text evidence="16">Interacts with CHMP1A, CHMP1B, VPS4A and VTA1. Interacts with SPAST, STAMBP, and USP8. May interact with VPS37B. May associate with the ESCRT-I complex. Interacts with MITD1, in competition with VSP4. Interacts with SPART (via MIT domain); leading to the recruitment of SPART to midbodies. Interacts with SPAST.</text>
</comment>
<evidence type="ECO:0000256" key="4">
    <source>
        <dbReference type="ARBA" id="ARBA00004541"/>
    </source>
</evidence>
<organism evidence="19 20">
    <name type="scientific">Brachionus plicatilis</name>
    <name type="common">Marine rotifer</name>
    <name type="synonym">Brachionus muelleri</name>
    <dbReference type="NCBI Taxonomy" id="10195"/>
    <lineage>
        <taxon>Eukaryota</taxon>
        <taxon>Metazoa</taxon>
        <taxon>Spiralia</taxon>
        <taxon>Gnathifera</taxon>
        <taxon>Rotifera</taxon>
        <taxon>Eurotatoria</taxon>
        <taxon>Monogononta</taxon>
        <taxon>Pseudotrocha</taxon>
        <taxon>Ploima</taxon>
        <taxon>Brachionidae</taxon>
        <taxon>Brachionus</taxon>
    </lineage>
</organism>
<keyword evidence="7" id="KW-0963">Cytoplasm</keyword>
<comment type="caution">
    <text evidence="19">The sequence shown here is derived from an EMBL/GenBank/DDBJ whole genome shotgun (WGS) entry which is preliminary data.</text>
</comment>
<evidence type="ECO:0000256" key="8">
    <source>
        <dbReference type="ARBA" id="ARBA00022553"/>
    </source>
</evidence>
<evidence type="ECO:0000256" key="7">
    <source>
        <dbReference type="ARBA" id="ARBA00022490"/>
    </source>
</evidence>
<keyword evidence="11" id="KW-0539">Nucleus</keyword>
<reference evidence="19 20" key="1">
    <citation type="journal article" date="2018" name="Sci. Rep.">
        <title>Genomic signatures of local adaptation to the degree of environmental predictability in rotifers.</title>
        <authorList>
            <person name="Franch-Gras L."/>
            <person name="Hahn C."/>
            <person name="Garcia-Roger E.M."/>
            <person name="Carmona M.J."/>
            <person name="Serra M."/>
            <person name="Gomez A."/>
        </authorList>
    </citation>
    <scope>NUCLEOTIDE SEQUENCE [LARGE SCALE GENOMIC DNA]</scope>
    <source>
        <strain evidence="19">HYR1</strain>
    </source>
</reference>
<comment type="subcellular location">
    <subcellularLocation>
        <location evidence="3">Cytoplasm</location>
        <location evidence="3">Cytoskeleton</location>
        <location evidence="3">Microtubule organizing center</location>
        <location evidence="3">Centrosome</location>
    </subcellularLocation>
    <subcellularLocation>
        <location evidence="4">Cytoplasmic vesicle</location>
    </subcellularLocation>
    <subcellularLocation>
        <location evidence="1">Midbody</location>
    </subcellularLocation>
    <subcellularLocation>
        <location evidence="2">Nucleus envelope</location>
    </subcellularLocation>
</comment>
<evidence type="ECO:0000256" key="3">
    <source>
        <dbReference type="ARBA" id="ARBA00004300"/>
    </source>
</evidence>
<keyword evidence="17" id="KW-0175">Coiled coil</keyword>
<keyword evidence="10" id="KW-0206">Cytoskeleton</keyword>
<keyword evidence="9" id="KW-0132">Cell division</keyword>
<dbReference type="Pfam" id="PF03398">
    <property type="entry name" value="Ist1"/>
    <property type="match status" value="1"/>
</dbReference>
<dbReference type="GO" id="GO:0031410">
    <property type="term" value="C:cytoplasmic vesicle"/>
    <property type="evidence" value="ECO:0007669"/>
    <property type="project" value="UniProtKB-SubCell"/>
</dbReference>
<evidence type="ECO:0000256" key="15">
    <source>
        <dbReference type="ARBA" id="ARBA00046124"/>
    </source>
</evidence>
<dbReference type="PANTHER" id="PTHR12161:SF5">
    <property type="entry name" value="IST1 HOMOLOG"/>
    <property type="match status" value="1"/>
</dbReference>
<dbReference type="GO" id="GO:0005813">
    <property type="term" value="C:centrosome"/>
    <property type="evidence" value="ECO:0007669"/>
    <property type="project" value="UniProtKB-SubCell"/>
</dbReference>
<evidence type="ECO:0000256" key="1">
    <source>
        <dbReference type="ARBA" id="ARBA00004214"/>
    </source>
</evidence>